<dbReference type="SMART" id="SM00854">
    <property type="entry name" value="PGA_cap"/>
    <property type="match status" value="1"/>
</dbReference>
<feature type="region of interest" description="Disordered" evidence="2">
    <location>
        <begin position="163"/>
        <end position="182"/>
    </location>
</feature>
<comment type="similarity">
    <text evidence="1">Belongs to the CapA family.</text>
</comment>
<feature type="compositionally biased region" description="Basic and acidic residues" evidence="2">
    <location>
        <begin position="443"/>
        <end position="454"/>
    </location>
</feature>
<dbReference type="PANTHER" id="PTHR33393">
    <property type="entry name" value="POLYGLUTAMINE SYNTHESIS ACCESSORY PROTEIN RV0574C-RELATED"/>
    <property type="match status" value="1"/>
</dbReference>
<evidence type="ECO:0000256" key="1">
    <source>
        <dbReference type="ARBA" id="ARBA00005662"/>
    </source>
</evidence>
<accession>A0A4S5ETE6</accession>
<evidence type="ECO:0000259" key="3">
    <source>
        <dbReference type="SMART" id="SM00854"/>
    </source>
</evidence>
<organism evidence="4 5">
    <name type="scientific">Candidatus Frankia alpina</name>
    <dbReference type="NCBI Taxonomy" id="2699483"/>
    <lineage>
        <taxon>Bacteria</taxon>
        <taxon>Bacillati</taxon>
        <taxon>Actinomycetota</taxon>
        <taxon>Actinomycetes</taxon>
        <taxon>Frankiales</taxon>
        <taxon>Frankiaceae</taxon>
        <taxon>Frankia</taxon>
    </lineage>
</organism>
<name>A0A4S5ETE6_9ACTN</name>
<reference evidence="4 5" key="1">
    <citation type="submission" date="2019-04" db="EMBL/GenBank/DDBJ databases">
        <title>Draft genome sequences for three unisolated Alnus-infective Frankia Sp+ strains, AgTrS, AiOr and AvVan, the first sequenced Frankia strains able to sporulate in-planta.</title>
        <authorList>
            <person name="Bethencourt L."/>
            <person name="Vautrin F."/>
            <person name="Taib N."/>
            <person name="Dubost A."/>
            <person name="Castro-Garcia L."/>
            <person name="Imbaud O."/>
            <person name="Abrouk D."/>
            <person name="Fournier P."/>
            <person name="Briolay J."/>
            <person name="Nguyen A."/>
            <person name="Normand P."/>
            <person name="Fernandez M.P."/>
            <person name="Brochier-Armanet C."/>
            <person name="Herrera-Belaroussi A."/>
        </authorList>
    </citation>
    <scope>NUCLEOTIDE SEQUENCE [LARGE SCALE GENOMIC DNA]</scope>
    <source>
        <strain evidence="4 5">AvVan</strain>
    </source>
</reference>
<dbReference type="RefSeq" id="WP_136446954.1">
    <property type="nucleotide sequence ID" value="NZ_SSXH01000050.1"/>
</dbReference>
<evidence type="ECO:0000313" key="5">
    <source>
        <dbReference type="Proteomes" id="UP000305282"/>
    </source>
</evidence>
<dbReference type="AlphaFoldDB" id="A0A4S5ETE6"/>
<sequence>MQRLRRPDARRRPRSPGAPLPGLSVLRRLAVVGLASLAVGTVGITASSPLHGREAARPASSLPAGRPDRGEPDGGPRSAGLDRPADRDLPGGVPPHGIRPGQTRPNGAGASFGPEATSITLVAVGEIDLSRTVDPRVALVALRGYGTAADLALCRLAAPLPASPDAPAGRDAPDGRPEGGDAAAALADAGFDRCDTDGIDPPGSAAAQRTRTALDRAGIAVSVPSDGGTRTPIATETVRGTRIALLSYLDSAATTATAGLTAEQIGRDAARARADGADLVVAQLAWGRPGQQTVTPHQRDLARALLTSSDVDLILGSGGGSPLPIERIAGRYVAYDLGTLIATQAAGGRTSAIGVGSADGGGSAAPGRDGVVLTIQVRSTALGWTVAGLTYTPTWTDPSGAAGWPIADRLDDRGTPAPDRALLNASWQRTVAALGALGSTDGVRVDRVPRDPPPDRPGGPAQPPESGQADGVDPRG</sequence>
<dbReference type="InterPro" id="IPR052169">
    <property type="entry name" value="CW_Biosynth-Accessory"/>
</dbReference>
<feature type="region of interest" description="Disordered" evidence="2">
    <location>
        <begin position="44"/>
        <end position="112"/>
    </location>
</feature>
<keyword evidence="5" id="KW-1185">Reference proteome</keyword>
<dbReference type="InterPro" id="IPR029052">
    <property type="entry name" value="Metallo-depent_PP-like"/>
</dbReference>
<dbReference type="Proteomes" id="UP000305282">
    <property type="component" value="Unassembled WGS sequence"/>
</dbReference>
<dbReference type="PANTHER" id="PTHR33393:SF13">
    <property type="entry name" value="PGA BIOSYNTHESIS PROTEIN CAPA"/>
    <property type="match status" value="1"/>
</dbReference>
<dbReference type="Pfam" id="PF09587">
    <property type="entry name" value="PGA_cap"/>
    <property type="match status" value="1"/>
</dbReference>
<dbReference type="InterPro" id="IPR019079">
    <property type="entry name" value="Capsule_synth_CapA"/>
</dbReference>
<dbReference type="OrthoDB" id="9810718at2"/>
<evidence type="ECO:0000313" key="4">
    <source>
        <dbReference type="EMBL" id="THJ75714.1"/>
    </source>
</evidence>
<feature type="region of interest" description="Disordered" evidence="2">
    <location>
        <begin position="1"/>
        <end position="23"/>
    </location>
</feature>
<evidence type="ECO:0000256" key="2">
    <source>
        <dbReference type="SAM" id="MobiDB-lite"/>
    </source>
</evidence>
<proteinExistence type="inferred from homology"/>
<dbReference type="SUPFAM" id="SSF56300">
    <property type="entry name" value="Metallo-dependent phosphatases"/>
    <property type="match status" value="1"/>
</dbReference>
<feature type="domain" description="Capsule synthesis protein CapA" evidence="3">
    <location>
        <begin position="120"/>
        <end position="344"/>
    </location>
</feature>
<feature type="region of interest" description="Disordered" evidence="2">
    <location>
        <begin position="436"/>
        <end position="476"/>
    </location>
</feature>
<protein>
    <submittedName>
        <fullName evidence="4">CapA family protein</fullName>
    </submittedName>
</protein>
<gene>
    <name evidence="4" type="ORF">E7Y31_03865</name>
</gene>
<dbReference type="EMBL" id="SSXH01000050">
    <property type="protein sequence ID" value="THJ75714.1"/>
    <property type="molecule type" value="Genomic_DNA"/>
</dbReference>
<comment type="caution">
    <text evidence="4">The sequence shown here is derived from an EMBL/GenBank/DDBJ whole genome shotgun (WGS) entry which is preliminary data.</text>
</comment>